<protein>
    <recommendedName>
        <fullName evidence="2">Putative plant transposon protein domain-containing protein</fullName>
    </recommendedName>
</protein>
<dbReference type="Gramene" id="PGSC0003DMT400090130">
    <property type="protein sequence ID" value="PGSC0003DMT400090130"/>
    <property type="gene ID" value="PGSC0003DMG400039701"/>
</dbReference>
<feature type="compositionally biased region" description="Basic and acidic residues" evidence="1">
    <location>
        <begin position="162"/>
        <end position="174"/>
    </location>
</feature>
<feature type="domain" description="Putative plant transposon protein" evidence="2">
    <location>
        <begin position="6"/>
        <end position="88"/>
    </location>
</feature>
<dbReference type="HOGENOM" id="CLU_1196639_0_0_1"/>
<dbReference type="PaxDb" id="4113-PGSC0003DMT400090130"/>
<dbReference type="Pfam" id="PF20167">
    <property type="entry name" value="Transposase_32"/>
    <property type="match status" value="1"/>
</dbReference>
<evidence type="ECO:0000313" key="3">
    <source>
        <dbReference type="EnsemblPlants" id="PGSC0003DMT400090130"/>
    </source>
</evidence>
<dbReference type="InParanoid" id="M1DJQ2"/>
<name>M1DJQ2_SOLTU</name>
<sequence>MKDQEIEKIATEGESIAWVSGAQVLTTKASLSFPAKVWWAIVCAQLRPTINCNTLSASLALLVVCLMVEYPVNMGRIIAIEMWDRPLNEREDQTQSIVNQIVLKLSQVVQRIVLATEKRLKYEMWTELPVLKNKMDRLEVHMNNQIQAEGSALDEIWGDVPKEKSRERKQKDVVSDEEQQTDFSKEERTHLKKARKESKRLARETSSLEQQRREAVLVSAFVSTIPDPVDNS</sequence>
<dbReference type="InterPro" id="IPR046796">
    <property type="entry name" value="Transposase_32_dom"/>
</dbReference>
<dbReference type="AlphaFoldDB" id="M1DJQ2"/>
<reference evidence="3" key="2">
    <citation type="submission" date="2015-06" db="UniProtKB">
        <authorList>
            <consortium name="EnsemblPlants"/>
        </authorList>
    </citation>
    <scope>IDENTIFICATION</scope>
    <source>
        <strain evidence="3">DM1-3 516 R44</strain>
    </source>
</reference>
<dbReference type="Proteomes" id="UP000011115">
    <property type="component" value="Unassembled WGS sequence"/>
</dbReference>
<accession>M1DJQ2</accession>
<evidence type="ECO:0000256" key="1">
    <source>
        <dbReference type="SAM" id="MobiDB-lite"/>
    </source>
</evidence>
<reference evidence="4" key="1">
    <citation type="journal article" date="2011" name="Nature">
        <title>Genome sequence and analysis of the tuber crop potato.</title>
        <authorList>
            <consortium name="The Potato Genome Sequencing Consortium"/>
        </authorList>
    </citation>
    <scope>NUCLEOTIDE SEQUENCE [LARGE SCALE GENOMIC DNA]</scope>
    <source>
        <strain evidence="4">cv. DM1-3 516 R44</strain>
    </source>
</reference>
<evidence type="ECO:0000313" key="4">
    <source>
        <dbReference type="Proteomes" id="UP000011115"/>
    </source>
</evidence>
<evidence type="ECO:0000259" key="2">
    <source>
        <dbReference type="Pfam" id="PF20167"/>
    </source>
</evidence>
<dbReference type="EnsemblPlants" id="PGSC0003DMT400090130">
    <property type="protein sequence ID" value="PGSC0003DMT400090130"/>
    <property type="gene ID" value="PGSC0003DMG400039701"/>
</dbReference>
<feature type="region of interest" description="Disordered" evidence="1">
    <location>
        <begin position="162"/>
        <end position="211"/>
    </location>
</feature>
<proteinExistence type="predicted"/>
<organism evidence="3 4">
    <name type="scientific">Solanum tuberosum</name>
    <name type="common">Potato</name>
    <dbReference type="NCBI Taxonomy" id="4113"/>
    <lineage>
        <taxon>Eukaryota</taxon>
        <taxon>Viridiplantae</taxon>
        <taxon>Streptophyta</taxon>
        <taxon>Embryophyta</taxon>
        <taxon>Tracheophyta</taxon>
        <taxon>Spermatophyta</taxon>
        <taxon>Magnoliopsida</taxon>
        <taxon>eudicotyledons</taxon>
        <taxon>Gunneridae</taxon>
        <taxon>Pentapetalae</taxon>
        <taxon>asterids</taxon>
        <taxon>lamiids</taxon>
        <taxon>Solanales</taxon>
        <taxon>Solanaceae</taxon>
        <taxon>Solanoideae</taxon>
        <taxon>Solaneae</taxon>
        <taxon>Solanum</taxon>
    </lineage>
</organism>
<keyword evidence="4" id="KW-1185">Reference proteome</keyword>